<organism evidence="1 2">
    <name type="scientific">Candidatus Acidianus copahuensis</name>
    <dbReference type="NCBI Taxonomy" id="1160895"/>
    <lineage>
        <taxon>Archaea</taxon>
        <taxon>Thermoproteota</taxon>
        <taxon>Thermoprotei</taxon>
        <taxon>Sulfolobales</taxon>
        <taxon>Sulfolobaceae</taxon>
        <taxon>Acidianus</taxon>
    </lineage>
</organism>
<comment type="caution">
    <text evidence="1">The sequence shown here is derived from an EMBL/GenBank/DDBJ whole genome shotgun (WGS) entry which is preliminary data.</text>
</comment>
<reference evidence="1 2" key="1">
    <citation type="submission" date="2014-03" db="EMBL/GenBank/DDBJ databases">
        <title>Draft genome sequence of the novel thermoacidophilic archaea Acidianus copahuensis ALE1 strain, isolated from Copahue volcanic area in Neuquen Argentina.</title>
        <authorList>
            <person name="Urbieta M.S."/>
            <person name="Rascovan N."/>
            <person name="Castro C."/>
            <person name="Revale S."/>
            <person name="Giaveno M.A."/>
            <person name="Vazquez M.P."/>
            <person name="Donati E.R."/>
        </authorList>
    </citation>
    <scope>NUCLEOTIDE SEQUENCE [LARGE SCALE GENOMIC DNA]</scope>
    <source>
        <strain evidence="1 2">ALE1</strain>
    </source>
</reference>
<proteinExistence type="predicted"/>
<evidence type="ECO:0000313" key="1">
    <source>
        <dbReference type="EMBL" id="EZQ06818.1"/>
    </source>
</evidence>
<sequence length="128" mass="14938">MSKRDICPYYRSGFCVSSMLDSPSDVVVSANRCFKNFKSCRYFVSKHDEEEEKVGLESYEEEKVEQEIKFYEKVNVLEDRIDSECEFFQLIKTSSGFVAKCTLLGRILTESHAKNCGKYWQNCPIRVK</sequence>
<evidence type="ECO:0000313" key="2">
    <source>
        <dbReference type="Proteomes" id="UP000024332"/>
    </source>
</evidence>
<keyword evidence="2" id="KW-1185">Reference proteome</keyword>
<gene>
    <name evidence="1" type="ORF">CM19_05445</name>
</gene>
<dbReference type="Proteomes" id="UP000024332">
    <property type="component" value="Unassembled WGS sequence"/>
</dbReference>
<dbReference type="STRING" id="1160895.CM19_05445"/>
<accession>A0A031LMF2</accession>
<protein>
    <submittedName>
        <fullName evidence="1">Uncharacterized protein</fullName>
    </submittedName>
</protein>
<dbReference type="EMBL" id="JFZT01000039">
    <property type="protein sequence ID" value="EZQ06818.1"/>
    <property type="molecule type" value="Genomic_DNA"/>
</dbReference>
<dbReference type="AlphaFoldDB" id="A0A031LMF2"/>
<name>A0A031LMF2_9CREN</name>
<dbReference type="RefSeq" id="WP_048099623.1">
    <property type="nucleotide sequence ID" value="NZ_JFZT01000039.1"/>
</dbReference>